<dbReference type="AlphaFoldDB" id="A0A366I0R6"/>
<evidence type="ECO:0000313" key="3">
    <source>
        <dbReference type="Proteomes" id="UP000253490"/>
    </source>
</evidence>
<evidence type="ECO:0000256" key="1">
    <source>
        <dbReference type="SAM" id="Phobius"/>
    </source>
</evidence>
<gene>
    <name evidence="2" type="ORF">DES36_12133</name>
</gene>
<evidence type="ECO:0008006" key="4">
    <source>
        <dbReference type="Google" id="ProtNLM"/>
    </source>
</evidence>
<dbReference type="EMBL" id="QNRX01000021">
    <property type="protein sequence ID" value="RBP58750.1"/>
    <property type="molecule type" value="Genomic_DNA"/>
</dbReference>
<keyword evidence="1" id="KW-0812">Transmembrane</keyword>
<feature type="transmembrane region" description="Helical" evidence="1">
    <location>
        <begin position="31"/>
        <end position="53"/>
    </location>
</feature>
<sequence>MVINYRNTKEDSIEVNKYLVKNKLYRFSKIFYIYYLRYFVFLIICILLLYNYVISENFAITSKEVWFYLFCSLVGYLITDNSLGTALSNSLDKIIKQKPYILDNKFVTIKENQIEVFNNTTEEKGIFDLKNICKIVENEYNLYIFFTGYKDFLVIPYSAFENEVEKNIFIVKLG</sequence>
<keyword evidence="1" id="KW-1133">Transmembrane helix</keyword>
<name>A0A366I0R6_9FIRM</name>
<comment type="caution">
    <text evidence="2">The sequence shown here is derived from an EMBL/GenBank/DDBJ whole genome shotgun (WGS) entry which is preliminary data.</text>
</comment>
<reference evidence="2 3" key="1">
    <citation type="submission" date="2018-06" db="EMBL/GenBank/DDBJ databases">
        <title>Genomic Encyclopedia of Type Strains, Phase IV (KMG-IV): sequencing the most valuable type-strain genomes for metagenomic binning, comparative biology and taxonomic classification.</title>
        <authorList>
            <person name="Goeker M."/>
        </authorList>
    </citation>
    <scope>NUCLEOTIDE SEQUENCE [LARGE SCALE GENOMIC DNA]</scope>
    <source>
        <strain evidence="2 3">DSM 22112</strain>
    </source>
</reference>
<evidence type="ECO:0000313" key="2">
    <source>
        <dbReference type="EMBL" id="RBP58750.1"/>
    </source>
</evidence>
<dbReference type="Proteomes" id="UP000253490">
    <property type="component" value="Unassembled WGS sequence"/>
</dbReference>
<organism evidence="2 3">
    <name type="scientific">Alkalibaculum bacchi</name>
    <dbReference type="NCBI Taxonomy" id="645887"/>
    <lineage>
        <taxon>Bacteria</taxon>
        <taxon>Bacillati</taxon>
        <taxon>Bacillota</taxon>
        <taxon>Clostridia</taxon>
        <taxon>Eubacteriales</taxon>
        <taxon>Eubacteriaceae</taxon>
        <taxon>Alkalibaculum</taxon>
    </lineage>
</organism>
<protein>
    <recommendedName>
        <fullName evidence="4">YcxB-like protein</fullName>
    </recommendedName>
</protein>
<accession>A0A366I0R6</accession>
<keyword evidence="1" id="KW-0472">Membrane</keyword>
<keyword evidence="3" id="KW-1185">Reference proteome</keyword>
<feature type="transmembrane region" description="Helical" evidence="1">
    <location>
        <begin position="65"/>
        <end position="88"/>
    </location>
</feature>
<proteinExistence type="predicted"/>